<proteinExistence type="predicted"/>
<protein>
    <submittedName>
        <fullName evidence="1">Uncharacterized protein</fullName>
    </submittedName>
</protein>
<reference evidence="2" key="1">
    <citation type="submission" date="2017-05" db="EMBL/GenBank/DDBJ databases">
        <authorList>
            <person name="Lin X.B."/>
            <person name="Stothard P."/>
            <person name="Tasseva G."/>
            <person name="Walter J."/>
        </authorList>
    </citation>
    <scope>NUCLEOTIDE SEQUENCE [LARGE SCALE GENOMIC DNA]</scope>
    <source>
        <strain evidence="2">114h</strain>
    </source>
</reference>
<organism evidence="1 2">
    <name type="scientific">Limosilactobacillus reuteri</name>
    <name type="common">Lactobacillus reuteri</name>
    <dbReference type="NCBI Taxonomy" id="1598"/>
    <lineage>
        <taxon>Bacteria</taxon>
        <taxon>Bacillati</taxon>
        <taxon>Bacillota</taxon>
        <taxon>Bacilli</taxon>
        <taxon>Lactobacillales</taxon>
        <taxon>Lactobacillaceae</taxon>
        <taxon>Limosilactobacillus</taxon>
    </lineage>
</organism>
<evidence type="ECO:0000313" key="1">
    <source>
        <dbReference type="EMBL" id="OYS69167.1"/>
    </source>
</evidence>
<dbReference type="AlphaFoldDB" id="A0A256SQP9"/>
<comment type="caution">
    <text evidence="1">The sequence shown here is derived from an EMBL/GenBank/DDBJ whole genome shotgun (WGS) entry which is preliminary data.</text>
</comment>
<dbReference type="Pfam" id="PF12784">
    <property type="entry name" value="PDDEXK_2"/>
    <property type="match status" value="1"/>
</dbReference>
<gene>
    <name evidence="1" type="ORF">CBF96_05755</name>
</gene>
<sequence length="265" mass="31440">MTITSDPMFGLVMQNKEICLELINRALPNIKAKQIIQLDTQKDINIVSAHRVRFDVYVRDDKNNIIVIEMQVNNQNNIPARLRYYQEQVDHELLRPGDNYSVLNNYPTYIIMFCNFDYFKQGWARYEFNLTCTRDHNLKFGDNRTVVIFNALAKKFDKNDEPIKNFLALMRNQGDNKNRFIAQIQGEIDKVKQDPERRDGFMKYELNLMDAKMEAREEGMAKAKREDIKKLIDSLYELNIKPEIIKQKVMEKYNLTDNAYDKFLE</sequence>
<reference evidence="1 2" key="2">
    <citation type="submission" date="2017-09" db="EMBL/GenBank/DDBJ databases">
        <title>Tripartite evolution among Lactobacillus johnsonii, Lactobacillus taiwanensis, Lactobacillus reuteri and their rodent host.</title>
        <authorList>
            <person name="Wang T."/>
            <person name="Knowles S."/>
            <person name="Cheng C."/>
        </authorList>
    </citation>
    <scope>NUCLEOTIDE SEQUENCE [LARGE SCALE GENOMIC DNA]</scope>
    <source>
        <strain evidence="1 2">114h</strain>
    </source>
</reference>
<evidence type="ECO:0000313" key="2">
    <source>
        <dbReference type="Proteomes" id="UP000215747"/>
    </source>
</evidence>
<name>A0A256SQP9_LIMRT</name>
<dbReference type="Proteomes" id="UP000215747">
    <property type="component" value="Unassembled WGS sequence"/>
</dbReference>
<dbReference type="NCBIfam" id="TIGR01784">
    <property type="entry name" value="T_den_put_tspse"/>
    <property type="match status" value="1"/>
</dbReference>
<accession>A0A256SQP9</accession>
<dbReference type="InterPro" id="IPR010106">
    <property type="entry name" value="RpnA"/>
</dbReference>
<dbReference type="EMBL" id="NGPL01000030">
    <property type="protein sequence ID" value="OYS69167.1"/>
    <property type="molecule type" value="Genomic_DNA"/>
</dbReference>